<dbReference type="EMBL" id="BART01006073">
    <property type="protein sequence ID" value="GAG57337.1"/>
    <property type="molecule type" value="Genomic_DNA"/>
</dbReference>
<protein>
    <recommendedName>
        <fullName evidence="2">GAF domain-containing protein</fullName>
    </recommendedName>
</protein>
<accession>X0ZGP0</accession>
<proteinExistence type="predicted"/>
<comment type="caution">
    <text evidence="3">The sequence shown here is derived from an EMBL/GenBank/DDBJ whole genome shotgun (WGS) entry which is preliminary data.</text>
</comment>
<dbReference type="SUPFAM" id="SSF55781">
    <property type="entry name" value="GAF domain-like"/>
    <property type="match status" value="1"/>
</dbReference>
<reference evidence="3" key="1">
    <citation type="journal article" date="2014" name="Front. Microbiol.">
        <title>High frequency of phylogenetically diverse reductive dehalogenase-homologous genes in deep subseafloor sedimentary metagenomes.</title>
        <authorList>
            <person name="Kawai M."/>
            <person name="Futagami T."/>
            <person name="Toyoda A."/>
            <person name="Takaki Y."/>
            <person name="Nishi S."/>
            <person name="Hori S."/>
            <person name="Arai W."/>
            <person name="Tsubouchi T."/>
            <person name="Morono Y."/>
            <person name="Uchiyama I."/>
            <person name="Ito T."/>
            <person name="Fujiyama A."/>
            <person name="Inagaki F."/>
            <person name="Takami H."/>
        </authorList>
    </citation>
    <scope>NUCLEOTIDE SEQUENCE</scope>
    <source>
        <strain evidence="3">Expedition CK06-06</strain>
    </source>
</reference>
<feature type="domain" description="GAF" evidence="2">
    <location>
        <begin position="111"/>
        <end position="262"/>
    </location>
</feature>
<evidence type="ECO:0000259" key="2">
    <source>
        <dbReference type="SMART" id="SM00065"/>
    </source>
</evidence>
<dbReference type="Gene3D" id="3.30.450.40">
    <property type="match status" value="1"/>
</dbReference>
<keyword evidence="1" id="KW-1133">Transmembrane helix</keyword>
<sequence length="262" mass="29264">MVGITTYAITRHRLMDIRLVLKRTIVYFFAVALYLSVFLTIFSGLNKYLLDGSIPLDQIILGSAIFSFGLLFSDKIFGFINRLVSKHLFKSIYTSKQAIEKLTEKSATIIELNKLLEVVVDTLKKSLGLNCSGIFLLDPETKEYQISNISGFTVKNSNALIKNNFLIKTLAEKKKPILLQELEVINQKTDDETEGAMTKLEANLRKSKASLCLPLIFKGKLTGVIILGEKVSNEAYTKEDLELLGTLSNQAAIAIENARLYS</sequence>
<keyword evidence="1" id="KW-0812">Transmembrane</keyword>
<gene>
    <name evidence="3" type="ORF">S01H4_13809</name>
</gene>
<feature type="transmembrane region" description="Helical" evidence="1">
    <location>
        <begin position="58"/>
        <end position="80"/>
    </location>
</feature>
<dbReference type="SMART" id="SM00065">
    <property type="entry name" value="GAF"/>
    <property type="match status" value="1"/>
</dbReference>
<evidence type="ECO:0000313" key="3">
    <source>
        <dbReference type="EMBL" id="GAG57337.1"/>
    </source>
</evidence>
<dbReference type="InterPro" id="IPR003018">
    <property type="entry name" value="GAF"/>
</dbReference>
<feature type="non-terminal residue" evidence="3">
    <location>
        <position position="262"/>
    </location>
</feature>
<dbReference type="Pfam" id="PF13185">
    <property type="entry name" value="GAF_2"/>
    <property type="match status" value="1"/>
</dbReference>
<keyword evidence="1" id="KW-0472">Membrane</keyword>
<feature type="transmembrane region" description="Helical" evidence="1">
    <location>
        <begin position="25"/>
        <end position="46"/>
    </location>
</feature>
<evidence type="ECO:0000256" key="1">
    <source>
        <dbReference type="SAM" id="Phobius"/>
    </source>
</evidence>
<dbReference type="InterPro" id="IPR029016">
    <property type="entry name" value="GAF-like_dom_sf"/>
</dbReference>
<organism evidence="3">
    <name type="scientific">marine sediment metagenome</name>
    <dbReference type="NCBI Taxonomy" id="412755"/>
    <lineage>
        <taxon>unclassified sequences</taxon>
        <taxon>metagenomes</taxon>
        <taxon>ecological metagenomes</taxon>
    </lineage>
</organism>
<name>X0ZGP0_9ZZZZ</name>
<dbReference type="AlphaFoldDB" id="X0ZGP0"/>